<gene>
    <name evidence="2" type="primary">TFS1</name>
    <name evidence="2" type="ORF">LTR97_009879</name>
</gene>
<dbReference type="Pfam" id="PF01161">
    <property type="entry name" value="PBP"/>
    <property type="match status" value="1"/>
</dbReference>
<sequence>MALRFVLCAFAVLVASSTVQDEILQHPLDSVDSVGKGNDAAEHLLYELKKAEIIPTVLDVFDPKLTLSIFYENATVEVGNTIDPAKTQKAPDVQFIASGANDLTTPVKKGMQLTLALTDPDAPSRDNPAWSEICHWIATGVQLTKPSDDDDSTGFSKGVQTIVEYKPPGPPPKTGKHRYVFVALAPKNGTTEKLSLSKPGGRQHWGYGKERQGLRRWAEENGLGVVGANFVYEQNEKQ</sequence>
<dbReference type="Gene3D" id="3.90.280.10">
    <property type="entry name" value="PEBP-like"/>
    <property type="match status" value="1"/>
</dbReference>
<dbReference type="GO" id="GO:0030414">
    <property type="term" value="F:peptidase inhibitor activity"/>
    <property type="evidence" value="ECO:0007669"/>
    <property type="project" value="TreeGrafter"/>
</dbReference>
<feature type="chain" id="PRO_5042942808" evidence="1">
    <location>
        <begin position="17"/>
        <end position="238"/>
    </location>
</feature>
<reference evidence="2" key="1">
    <citation type="submission" date="2023-08" db="EMBL/GenBank/DDBJ databases">
        <title>Black Yeasts Isolated from many extreme environments.</title>
        <authorList>
            <person name="Coleine C."/>
            <person name="Stajich J.E."/>
            <person name="Selbmann L."/>
        </authorList>
    </citation>
    <scope>NUCLEOTIDE SEQUENCE</scope>
    <source>
        <strain evidence="2">CCFEE 5810</strain>
    </source>
</reference>
<protein>
    <submittedName>
        <fullName evidence="2">Carboxypeptidase Y inhibitor</fullName>
    </submittedName>
</protein>
<dbReference type="InterPro" id="IPR008914">
    <property type="entry name" value="PEBP"/>
</dbReference>
<evidence type="ECO:0000256" key="1">
    <source>
        <dbReference type="SAM" id="SignalP"/>
    </source>
</evidence>
<dbReference type="GO" id="GO:0030162">
    <property type="term" value="P:regulation of proteolysis"/>
    <property type="evidence" value="ECO:0007669"/>
    <property type="project" value="TreeGrafter"/>
</dbReference>
<name>A0AAN7W501_9PEZI</name>
<dbReference type="PANTHER" id="PTHR11362:SF148">
    <property type="entry name" value="CARBOXYPEPTIDASE Y INHIBITOR"/>
    <property type="match status" value="1"/>
</dbReference>
<dbReference type="PANTHER" id="PTHR11362">
    <property type="entry name" value="PHOSPHATIDYLETHANOLAMINE-BINDING PROTEIN"/>
    <property type="match status" value="1"/>
</dbReference>
<evidence type="ECO:0000313" key="3">
    <source>
        <dbReference type="Proteomes" id="UP001310594"/>
    </source>
</evidence>
<accession>A0AAN7W501</accession>
<comment type="caution">
    <text evidence="2">The sequence shown here is derived from an EMBL/GenBank/DDBJ whole genome shotgun (WGS) entry which is preliminary data.</text>
</comment>
<dbReference type="InterPro" id="IPR035810">
    <property type="entry name" value="PEBP_euk"/>
</dbReference>
<dbReference type="InterPro" id="IPR036610">
    <property type="entry name" value="PEBP-like_sf"/>
</dbReference>
<keyword evidence="1" id="KW-0732">Signal</keyword>
<dbReference type="CDD" id="cd00866">
    <property type="entry name" value="PEBP_euk"/>
    <property type="match status" value="1"/>
</dbReference>
<organism evidence="2 3">
    <name type="scientific">Elasticomyces elasticus</name>
    <dbReference type="NCBI Taxonomy" id="574655"/>
    <lineage>
        <taxon>Eukaryota</taxon>
        <taxon>Fungi</taxon>
        <taxon>Dikarya</taxon>
        <taxon>Ascomycota</taxon>
        <taxon>Pezizomycotina</taxon>
        <taxon>Dothideomycetes</taxon>
        <taxon>Dothideomycetidae</taxon>
        <taxon>Mycosphaerellales</taxon>
        <taxon>Teratosphaeriaceae</taxon>
        <taxon>Elasticomyces</taxon>
    </lineage>
</organism>
<dbReference type="GO" id="GO:0005543">
    <property type="term" value="F:phospholipid binding"/>
    <property type="evidence" value="ECO:0007669"/>
    <property type="project" value="TreeGrafter"/>
</dbReference>
<dbReference type="Proteomes" id="UP001310594">
    <property type="component" value="Unassembled WGS sequence"/>
</dbReference>
<dbReference type="AlphaFoldDB" id="A0AAN7W501"/>
<proteinExistence type="predicted"/>
<dbReference type="EMBL" id="JAVRQU010000016">
    <property type="protein sequence ID" value="KAK5694257.1"/>
    <property type="molecule type" value="Genomic_DNA"/>
</dbReference>
<dbReference type="GO" id="GO:0046578">
    <property type="term" value="P:regulation of Ras protein signal transduction"/>
    <property type="evidence" value="ECO:0007669"/>
    <property type="project" value="TreeGrafter"/>
</dbReference>
<feature type="signal peptide" evidence="1">
    <location>
        <begin position="1"/>
        <end position="16"/>
    </location>
</feature>
<dbReference type="SUPFAM" id="SSF49777">
    <property type="entry name" value="PEBP-like"/>
    <property type="match status" value="1"/>
</dbReference>
<evidence type="ECO:0000313" key="2">
    <source>
        <dbReference type="EMBL" id="KAK5694257.1"/>
    </source>
</evidence>